<name>A0A0K1PCP3_9BACT</name>
<comment type="subunit">
    <text evidence="3">Forms a complex with KhpB.</text>
</comment>
<dbReference type="EMBL" id="CP012332">
    <property type="protein sequence ID" value="AKU91285.1"/>
    <property type="molecule type" value="Genomic_DNA"/>
</dbReference>
<keyword evidence="3" id="KW-0133">Cell shape</keyword>
<dbReference type="PANTHER" id="PTHR34654:SF1">
    <property type="entry name" value="RNA-BINDING PROTEIN KHPA"/>
    <property type="match status" value="1"/>
</dbReference>
<dbReference type="STRING" id="1391653.AKJ08_1672"/>
<dbReference type="Gene3D" id="3.30.300.20">
    <property type="match status" value="1"/>
</dbReference>
<evidence type="ECO:0000313" key="4">
    <source>
        <dbReference type="EMBL" id="AKU91285.1"/>
    </source>
</evidence>
<dbReference type="InterPro" id="IPR015946">
    <property type="entry name" value="KH_dom-like_a/b"/>
</dbReference>
<dbReference type="GO" id="GO:0071555">
    <property type="term" value="P:cell wall organization"/>
    <property type="evidence" value="ECO:0007669"/>
    <property type="project" value="UniProtKB-KW"/>
</dbReference>
<dbReference type="PATRIC" id="fig|1391653.3.peg.1754"/>
<keyword evidence="3" id="KW-0961">Cell wall biogenesis/degradation</keyword>
<dbReference type="InterPro" id="IPR009019">
    <property type="entry name" value="KH_sf_prok-type"/>
</dbReference>
<sequence length="75" mass="8172">MRELLEYVAKALVDEPELVEIEEQEGATTTLVLTVAPGDLGRVIGRQGRTAKALRTLISARAQTLGRKAALEIRD</sequence>
<keyword evidence="5" id="KW-1185">Reference proteome</keyword>
<comment type="subcellular location">
    <subcellularLocation>
        <location evidence="3">Cytoplasm</location>
    </subcellularLocation>
</comment>
<accession>A0A0K1PCP3</accession>
<gene>
    <name evidence="3" type="primary">khpA</name>
    <name evidence="4" type="ORF">AKJ08_1672</name>
</gene>
<dbReference type="GO" id="GO:0008360">
    <property type="term" value="P:regulation of cell shape"/>
    <property type="evidence" value="ECO:0007669"/>
    <property type="project" value="UniProtKB-KW"/>
</dbReference>
<evidence type="ECO:0000313" key="5">
    <source>
        <dbReference type="Proteomes" id="UP000055590"/>
    </source>
</evidence>
<keyword evidence="3" id="KW-0143">Chaperone</keyword>
<dbReference type="GO" id="GO:0005737">
    <property type="term" value="C:cytoplasm"/>
    <property type="evidence" value="ECO:0007669"/>
    <property type="project" value="UniProtKB-SubCell"/>
</dbReference>
<dbReference type="CDD" id="cd22533">
    <property type="entry name" value="KH-II_YlqC-like"/>
    <property type="match status" value="1"/>
</dbReference>
<dbReference type="SUPFAM" id="SSF54814">
    <property type="entry name" value="Prokaryotic type KH domain (KH-domain type II)"/>
    <property type="match status" value="1"/>
</dbReference>
<dbReference type="AlphaFoldDB" id="A0A0K1PCP3"/>
<dbReference type="Proteomes" id="UP000055590">
    <property type="component" value="Chromosome"/>
</dbReference>
<evidence type="ECO:0000256" key="2">
    <source>
        <dbReference type="ARBA" id="ARBA00022884"/>
    </source>
</evidence>
<dbReference type="Pfam" id="PF13083">
    <property type="entry name" value="KH_KhpA-B"/>
    <property type="match status" value="1"/>
</dbReference>
<comment type="function">
    <text evidence="3">A probable RNA chaperone. Forms a complex with KhpB which binds to cellular RNA and controls its expression. Plays a role in peptidoglycan (PG) homeostasis and cell length regulation.</text>
</comment>
<dbReference type="GO" id="GO:0003723">
    <property type="term" value="F:RNA binding"/>
    <property type="evidence" value="ECO:0007669"/>
    <property type="project" value="UniProtKB-UniRule"/>
</dbReference>
<dbReference type="HAMAP" id="MF_00088">
    <property type="entry name" value="KhpA"/>
    <property type="match status" value="1"/>
</dbReference>
<reference evidence="4 5" key="1">
    <citation type="submission" date="2015-08" db="EMBL/GenBank/DDBJ databases">
        <authorList>
            <person name="Babu N.S."/>
            <person name="Beckwith C.J."/>
            <person name="Beseler K.G."/>
            <person name="Brison A."/>
            <person name="Carone J.V."/>
            <person name="Caskin T.P."/>
            <person name="Diamond M."/>
            <person name="Durham M.E."/>
            <person name="Foxe J.M."/>
            <person name="Go M."/>
            <person name="Henderson B.A."/>
            <person name="Jones I.B."/>
            <person name="McGettigan J.A."/>
            <person name="Micheletti S.J."/>
            <person name="Nasrallah M.E."/>
            <person name="Ortiz D."/>
            <person name="Piller C.R."/>
            <person name="Privatt S.R."/>
            <person name="Schneider S.L."/>
            <person name="Sharp S."/>
            <person name="Smith T.C."/>
            <person name="Stanton J.D."/>
            <person name="Ullery H.E."/>
            <person name="Wilson R.J."/>
            <person name="Serrano M.G."/>
            <person name="Buck G."/>
            <person name="Lee V."/>
            <person name="Wang Y."/>
            <person name="Carvalho R."/>
            <person name="Voegtly L."/>
            <person name="Shi R."/>
            <person name="Duckworth R."/>
            <person name="Johnson A."/>
            <person name="Loviza R."/>
            <person name="Walstead R."/>
            <person name="Shah Z."/>
            <person name="Kiflezghi M."/>
            <person name="Wade K."/>
            <person name="Ball S.L."/>
            <person name="Bradley K.W."/>
            <person name="Asai D.J."/>
            <person name="Bowman C.A."/>
            <person name="Russell D.A."/>
            <person name="Pope W.H."/>
            <person name="Jacobs-Sera D."/>
            <person name="Hendrix R.W."/>
            <person name="Hatfull G.F."/>
        </authorList>
    </citation>
    <scope>NUCLEOTIDE SEQUENCE [LARGE SCALE GENOMIC DNA]</scope>
    <source>
        <strain evidence="4 5">DSM 27710</strain>
    </source>
</reference>
<dbReference type="KEGG" id="vin:AKJ08_1672"/>
<evidence type="ECO:0000256" key="1">
    <source>
        <dbReference type="ARBA" id="ARBA00022490"/>
    </source>
</evidence>
<protein>
    <recommendedName>
        <fullName evidence="3">RNA-binding protein KhpA</fullName>
    </recommendedName>
    <alternativeName>
        <fullName evidence="3">KH-domain protein A</fullName>
    </alternativeName>
</protein>
<dbReference type="RefSeq" id="WP_050725616.1">
    <property type="nucleotide sequence ID" value="NZ_CP012332.1"/>
</dbReference>
<evidence type="ECO:0000256" key="3">
    <source>
        <dbReference type="HAMAP-Rule" id="MF_00088"/>
    </source>
</evidence>
<organism evidence="4 5">
    <name type="scientific">Vulgatibacter incomptus</name>
    <dbReference type="NCBI Taxonomy" id="1391653"/>
    <lineage>
        <taxon>Bacteria</taxon>
        <taxon>Pseudomonadati</taxon>
        <taxon>Myxococcota</taxon>
        <taxon>Myxococcia</taxon>
        <taxon>Myxococcales</taxon>
        <taxon>Cystobacterineae</taxon>
        <taxon>Vulgatibacteraceae</taxon>
        <taxon>Vulgatibacter</taxon>
    </lineage>
</organism>
<dbReference type="InterPro" id="IPR020627">
    <property type="entry name" value="KhpA"/>
</dbReference>
<comment type="similarity">
    <text evidence="3">Belongs to the KhpA RNA-binding protein family.</text>
</comment>
<keyword evidence="2 3" id="KW-0694">RNA-binding</keyword>
<keyword evidence="1 3" id="KW-0963">Cytoplasm</keyword>
<dbReference type="PANTHER" id="PTHR34654">
    <property type="entry name" value="UPF0109 PROTEIN SCO5592"/>
    <property type="match status" value="1"/>
</dbReference>
<dbReference type="GO" id="GO:0009252">
    <property type="term" value="P:peptidoglycan biosynthetic process"/>
    <property type="evidence" value="ECO:0007669"/>
    <property type="project" value="UniProtKB-UniRule"/>
</dbReference>
<dbReference type="OrthoDB" id="9812389at2"/>
<proteinExistence type="inferred from homology"/>